<gene>
    <name evidence="4" type="ordered locus">BATR1942_12180</name>
</gene>
<dbReference type="SUPFAM" id="SSF46689">
    <property type="entry name" value="Homeodomain-like"/>
    <property type="match status" value="1"/>
</dbReference>
<dbReference type="PROSITE" id="PS50977">
    <property type="entry name" value="HTH_TETR_2"/>
    <property type="match status" value="1"/>
</dbReference>
<protein>
    <recommendedName>
        <fullName evidence="3">HTH tetR-type domain-containing protein</fullName>
    </recommendedName>
</protein>
<feature type="DNA-binding region" description="H-T-H motif" evidence="2">
    <location>
        <begin position="37"/>
        <end position="56"/>
    </location>
</feature>
<dbReference type="EMBL" id="CP002207">
    <property type="protein sequence ID" value="ADP33367.1"/>
    <property type="molecule type" value="Genomic_DNA"/>
</dbReference>
<keyword evidence="5" id="KW-1185">Reference proteome</keyword>
<keyword evidence="1 2" id="KW-0238">DNA-binding</keyword>
<evidence type="ECO:0000256" key="2">
    <source>
        <dbReference type="PROSITE-ProRule" id="PRU00335"/>
    </source>
</evidence>
<sequence>MGKEPTSLKLPREEINRRRILESAKELFIEHGVEAVNMHQIAKMAGVGQATLYRRYTEKGDICIEVVREECQPLFEEIDSYLDQPSEETALERLYQVIMKFIAFLEKRVPWLCSVSRASSGYRPFQSPLYQWMRITCRRLLQEAVDTGEASAVDVPYTVETLLATLFNIDFHLKDQGFSTEQILQGLQRIFIDGLKN</sequence>
<evidence type="ECO:0000313" key="5">
    <source>
        <dbReference type="Proteomes" id="UP000006867"/>
    </source>
</evidence>
<dbReference type="SUPFAM" id="SSF48498">
    <property type="entry name" value="Tetracyclin repressor-like, C-terminal domain"/>
    <property type="match status" value="1"/>
</dbReference>
<dbReference type="RefSeq" id="WP_003325146.1">
    <property type="nucleotide sequence ID" value="NC_014639.1"/>
</dbReference>
<name>A0ABM5LZP7_BACA1</name>
<dbReference type="InterPro" id="IPR001647">
    <property type="entry name" value="HTH_TetR"/>
</dbReference>
<reference evidence="4 5" key="1">
    <citation type="journal article" date="2011" name="Front. Microbiol.">
        <title>Genomic signatures of strain selection and enhancement in Bacillus atrophaeus var. globigii, a historical biowarfare simulant.</title>
        <authorList>
            <person name="Gibbons H.S."/>
            <person name="Broomall S.M."/>
            <person name="McNew L.A."/>
            <person name="Daligault H."/>
            <person name="Chapman C."/>
            <person name="Bruce D."/>
            <person name="Karavis M."/>
            <person name="Krepps M."/>
            <person name="McGregor P.A."/>
            <person name="Hong C."/>
            <person name="Park K.H."/>
            <person name="Akmal A."/>
            <person name="Feldman A."/>
            <person name="Lin J.S."/>
            <person name="Chang W.E."/>
            <person name="Higgs B.W."/>
            <person name="Demirev P."/>
            <person name="Lindquist J."/>
            <person name="Liem A."/>
            <person name="Fochler E."/>
            <person name="Read T.D."/>
            <person name="Tapia R."/>
            <person name="Johnson S."/>
            <person name="Bishop-Lilly K.A."/>
            <person name="Detter C."/>
            <person name="Han C."/>
            <person name="Sozhamannan S."/>
            <person name="Rosenzweig C.N."/>
            <person name="Skowronski E.W."/>
        </authorList>
    </citation>
    <scope>NUCLEOTIDE SEQUENCE [LARGE SCALE GENOMIC DNA]</scope>
    <source>
        <strain evidence="4 5">1942</strain>
    </source>
</reference>
<accession>A0ABM5LZP7</accession>
<organism evidence="4 5">
    <name type="scientific">Bacillus atrophaeus (strain 1942)</name>
    <dbReference type="NCBI Taxonomy" id="720555"/>
    <lineage>
        <taxon>Bacteria</taxon>
        <taxon>Bacillati</taxon>
        <taxon>Bacillota</taxon>
        <taxon>Bacilli</taxon>
        <taxon>Bacillales</taxon>
        <taxon>Bacillaceae</taxon>
        <taxon>Bacillus</taxon>
    </lineage>
</organism>
<dbReference type="InterPro" id="IPR009057">
    <property type="entry name" value="Homeodomain-like_sf"/>
</dbReference>
<dbReference type="PANTHER" id="PTHR30055:SF226">
    <property type="entry name" value="HTH-TYPE TRANSCRIPTIONAL REGULATOR PKSA"/>
    <property type="match status" value="1"/>
</dbReference>
<dbReference type="PANTHER" id="PTHR30055">
    <property type="entry name" value="HTH-TYPE TRANSCRIPTIONAL REGULATOR RUTR"/>
    <property type="match status" value="1"/>
</dbReference>
<evidence type="ECO:0000256" key="1">
    <source>
        <dbReference type="ARBA" id="ARBA00023125"/>
    </source>
</evidence>
<feature type="domain" description="HTH tetR-type" evidence="3">
    <location>
        <begin position="14"/>
        <end position="74"/>
    </location>
</feature>
<dbReference type="Pfam" id="PF00440">
    <property type="entry name" value="TetR_N"/>
    <property type="match status" value="1"/>
</dbReference>
<dbReference type="Gene3D" id="1.10.357.10">
    <property type="entry name" value="Tetracycline Repressor, domain 2"/>
    <property type="match status" value="1"/>
</dbReference>
<evidence type="ECO:0000313" key="4">
    <source>
        <dbReference type="EMBL" id="ADP33367.1"/>
    </source>
</evidence>
<dbReference type="InterPro" id="IPR036271">
    <property type="entry name" value="Tet_transcr_reg_TetR-rel_C_sf"/>
</dbReference>
<proteinExistence type="predicted"/>
<evidence type="ECO:0000259" key="3">
    <source>
        <dbReference type="PROSITE" id="PS50977"/>
    </source>
</evidence>
<dbReference type="InterPro" id="IPR050109">
    <property type="entry name" value="HTH-type_TetR-like_transc_reg"/>
</dbReference>
<dbReference type="PRINTS" id="PR00455">
    <property type="entry name" value="HTHTETR"/>
</dbReference>
<dbReference type="Proteomes" id="UP000006867">
    <property type="component" value="Chromosome"/>
</dbReference>